<dbReference type="AlphaFoldDB" id="A0A4Q4TFI6"/>
<proteinExistence type="predicted"/>
<keyword evidence="2" id="KW-1185">Reference proteome</keyword>
<dbReference type="Proteomes" id="UP000293360">
    <property type="component" value="Unassembled WGS sequence"/>
</dbReference>
<reference evidence="1 2" key="1">
    <citation type="submission" date="2018-06" db="EMBL/GenBank/DDBJ databases">
        <title>Complete Genomes of Monosporascus.</title>
        <authorList>
            <person name="Robinson A.J."/>
            <person name="Natvig D.O."/>
        </authorList>
    </citation>
    <scope>NUCLEOTIDE SEQUENCE [LARGE SCALE GENOMIC DNA]</scope>
    <source>
        <strain evidence="1 2">CBS 110550</strain>
    </source>
</reference>
<evidence type="ECO:0000313" key="2">
    <source>
        <dbReference type="Proteomes" id="UP000293360"/>
    </source>
</evidence>
<dbReference type="OrthoDB" id="5230873at2759"/>
<gene>
    <name evidence="1" type="ORF">DL764_004543</name>
</gene>
<sequence>MRLPGALVLGAAVNAATIHSRADPRENIGLYAYGAGIGGLPVFYNDGLAFITDLGTANTTSMVPVRFTFSDTTFTAQPNITSNNSSFPGFESAVFGIPPDGASSRQAIFLGNDTSNGETTSGFGFFGQIVFLEGSDASLQTEFYAEPTDTEGIWALTWDDADAEGAVPVTVKDSAPPNLEAK</sequence>
<evidence type="ECO:0000313" key="1">
    <source>
        <dbReference type="EMBL" id="RYP04280.1"/>
    </source>
</evidence>
<comment type="caution">
    <text evidence="1">The sequence shown here is derived from an EMBL/GenBank/DDBJ whole genome shotgun (WGS) entry which is preliminary data.</text>
</comment>
<organism evidence="1 2">
    <name type="scientific">Monosporascus ibericus</name>
    <dbReference type="NCBI Taxonomy" id="155417"/>
    <lineage>
        <taxon>Eukaryota</taxon>
        <taxon>Fungi</taxon>
        <taxon>Dikarya</taxon>
        <taxon>Ascomycota</taxon>
        <taxon>Pezizomycotina</taxon>
        <taxon>Sordariomycetes</taxon>
        <taxon>Xylariomycetidae</taxon>
        <taxon>Xylariales</taxon>
        <taxon>Xylariales incertae sedis</taxon>
        <taxon>Monosporascus</taxon>
    </lineage>
</organism>
<name>A0A4Q4TFI6_9PEZI</name>
<accession>A0A4Q4TFI6</accession>
<dbReference type="EMBL" id="QJNU01000217">
    <property type="protein sequence ID" value="RYP04280.1"/>
    <property type="molecule type" value="Genomic_DNA"/>
</dbReference>
<protein>
    <submittedName>
        <fullName evidence="1">Uncharacterized protein</fullName>
    </submittedName>
</protein>